<dbReference type="Pfam" id="PF00684">
    <property type="entry name" value="DnaJ_CXXCXGXG"/>
    <property type="match status" value="1"/>
</dbReference>
<gene>
    <name evidence="11" type="primary">dnaJ</name>
    <name evidence="15" type="ORF">CLV71_104598</name>
</gene>
<evidence type="ECO:0000256" key="7">
    <source>
        <dbReference type="ARBA" id="ARBA00023016"/>
    </source>
</evidence>
<dbReference type="Gene3D" id="1.10.287.110">
    <property type="entry name" value="DnaJ domain"/>
    <property type="match status" value="1"/>
</dbReference>
<dbReference type="HAMAP" id="MF_01152">
    <property type="entry name" value="DnaJ"/>
    <property type="match status" value="1"/>
</dbReference>
<evidence type="ECO:0000256" key="10">
    <source>
        <dbReference type="ARBA" id="ARBA00067609"/>
    </source>
</evidence>
<sequence length="396" mass="41713">MGEPGGAPGQEDGNTVARDYYGTLGVRQDATSEEIKRAYRKLARELHPDVNPDEGAQERFREVTVAYEVLSDPQKRKIVDMGGDPLGNGGGGGGRDPFAGFGLGDIMDAFFGGGMGGGRGPRSRVQPGSDALIRIELSLEECNTGVTRELTVDTAVLCDVCRGAGAADGSGAQVCDTCAGRGEIQSVQRSFLGQVVTARPCPVCRGVGEVIPDPCRQCGGDGRVRARRTITAKVPPGVADGMRVRLSGQGEVGPGGGPAGDLYVEVVEQPHPTFERNGADLHCTVRIPMTTAALGAVLPLETLDDTVELELDAGIQPNTELLLTGHGLPRLRSSGRVDGRGDLHVHVEVEVPGKLDARQTELLRELASIRGEEDQIVSATNGRGGGLFSRLRARHR</sequence>
<feature type="binding site" evidence="11">
    <location>
        <position position="218"/>
    </location>
    <ligand>
        <name>Zn(2+)</name>
        <dbReference type="ChEBI" id="CHEBI:29105"/>
        <label>1</label>
    </ligand>
</feature>
<dbReference type="GO" id="GO:0031072">
    <property type="term" value="F:heat shock protein binding"/>
    <property type="evidence" value="ECO:0007669"/>
    <property type="project" value="InterPro"/>
</dbReference>
<keyword evidence="4 11" id="KW-0677">Repeat</keyword>
<dbReference type="GO" id="GO:0042026">
    <property type="term" value="P:protein refolding"/>
    <property type="evidence" value="ECO:0007669"/>
    <property type="project" value="TreeGrafter"/>
</dbReference>
<dbReference type="CDD" id="cd10747">
    <property type="entry name" value="DnaJ_C"/>
    <property type="match status" value="1"/>
</dbReference>
<dbReference type="PANTHER" id="PTHR43096">
    <property type="entry name" value="DNAJ HOMOLOG 1, MITOCHONDRIAL-RELATED"/>
    <property type="match status" value="1"/>
</dbReference>
<evidence type="ECO:0000256" key="11">
    <source>
        <dbReference type="HAMAP-Rule" id="MF_01152"/>
    </source>
</evidence>
<dbReference type="FunFam" id="2.60.260.20:FF:000005">
    <property type="entry name" value="Chaperone protein dnaJ 1, mitochondrial"/>
    <property type="match status" value="1"/>
</dbReference>
<feature type="repeat" description="CXXCXGXG motif" evidence="11">
    <location>
        <begin position="158"/>
        <end position="165"/>
    </location>
</feature>
<evidence type="ECO:0000313" key="15">
    <source>
        <dbReference type="EMBL" id="TDV54129.1"/>
    </source>
</evidence>
<comment type="caution">
    <text evidence="15">The sequence shown here is derived from an EMBL/GenBank/DDBJ whole genome shotgun (WGS) entry which is preliminary data.</text>
</comment>
<dbReference type="InterPro" id="IPR012724">
    <property type="entry name" value="DnaJ"/>
</dbReference>
<evidence type="ECO:0000256" key="6">
    <source>
        <dbReference type="ARBA" id="ARBA00022833"/>
    </source>
</evidence>
<feature type="binding site" evidence="11">
    <location>
        <position position="161"/>
    </location>
    <ligand>
        <name>Zn(2+)</name>
        <dbReference type="ChEBI" id="CHEBI:29105"/>
        <label>1</label>
    </ligand>
</feature>
<dbReference type="GO" id="GO:0005737">
    <property type="term" value="C:cytoplasm"/>
    <property type="evidence" value="ECO:0007669"/>
    <property type="project" value="UniProtKB-SubCell"/>
</dbReference>
<evidence type="ECO:0000256" key="12">
    <source>
        <dbReference type="PROSITE-ProRule" id="PRU00546"/>
    </source>
</evidence>
<dbReference type="InterPro" id="IPR036410">
    <property type="entry name" value="HSP_DnaJ_Cys-rich_dom_sf"/>
</dbReference>
<evidence type="ECO:0000256" key="4">
    <source>
        <dbReference type="ARBA" id="ARBA00022737"/>
    </source>
</evidence>
<comment type="function">
    <text evidence="11">Participates actively in the response to hyperosmotic and heat shock by preventing the aggregation of stress-denatured proteins and by disaggregating proteins, also in an autonomous, DnaK-independent fashion. Unfolded proteins bind initially to DnaJ; upon interaction with the DnaJ-bound protein, DnaK hydrolyzes its bound ATP, resulting in the formation of a stable complex. GrpE releases ADP from DnaK; ATP binding to DnaK triggers the release of the substrate protein, thus completing the reaction cycle. Several rounds of ATP-dependent interactions between DnaJ, DnaK and GrpE are required for fully efficient folding. Also involved, together with DnaK and GrpE, in the DNA replication of plasmids through activation of initiation proteins.</text>
</comment>
<evidence type="ECO:0000259" key="13">
    <source>
        <dbReference type="PROSITE" id="PS50076"/>
    </source>
</evidence>
<dbReference type="PANTHER" id="PTHR43096:SF48">
    <property type="entry name" value="CHAPERONE PROTEIN DNAJ"/>
    <property type="match status" value="1"/>
</dbReference>
<feature type="binding site" evidence="11">
    <location>
        <position position="204"/>
    </location>
    <ligand>
        <name>Zn(2+)</name>
        <dbReference type="ChEBI" id="CHEBI:29105"/>
        <label>2</label>
    </ligand>
</feature>
<dbReference type="SUPFAM" id="SSF57938">
    <property type="entry name" value="DnaJ/Hsp40 cysteine-rich domain"/>
    <property type="match status" value="1"/>
</dbReference>
<protein>
    <recommendedName>
        <fullName evidence="10 11">Chaperone protein DnaJ</fullName>
    </recommendedName>
</protein>
<feature type="zinc finger region" description="CR-type" evidence="12">
    <location>
        <begin position="145"/>
        <end position="227"/>
    </location>
</feature>
<dbReference type="Proteomes" id="UP000294927">
    <property type="component" value="Unassembled WGS sequence"/>
</dbReference>
<keyword evidence="1 11" id="KW-0963">Cytoplasm</keyword>
<dbReference type="PRINTS" id="PR00625">
    <property type="entry name" value="JDOMAIN"/>
</dbReference>
<feature type="binding site" evidence="11">
    <location>
        <position position="178"/>
    </location>
    <ligand>
        <name>Zn(2+)</name>
        <dbReference type="ChEBI" id="CHEBI:29105"/>
        <label>2</label>
    </ligand>
</feature>
<dbReference type="PROSITE" id="PS50076">
    <property type="entry name" value="DNAJ_2"/>
    <property type="match status" value="1"/>
</dbReference>
<keyword evidence="8 11" id="KW-0143">Chaperone</keyword>
<dbReference type="NCBIfam" id="NF008035">
    <property type="entry name" value="PRK10767.1"/>
    <property type="match status" value="1"/>
</dbReference>
<dbReference type="Gene3D" id="2.60.260.20">
    <property type="entry name" value="Urease metallochaperone UreE, N-terminal domain"/>
    <property type="match status" value="2"/>
</dbReference>
<dbReference type="Pfam" id="PF01556">
    <property type="entry name" value="DnaJ_C"/>
    <property type="match status" value="1"/>
</dbReference>
<feature type="repeat" description="CXXCXGXG motif" evidence="11">
    <location>
        <begin position="201"/>
        <end position="208"/>
    </location>
</feature>
<dbReference type="EMBL" id="SOCP01000004">
    <property type="protein sequence ID" value="TDV54129.1"/>
    <property type="molecule type" value="Genomic_DNA"/>
</dbReference>
<keyword evidence="2 11" id="KW-0235">DNA replication</keyword>
<keyword evidence="5 11" id="KW-0863">Zinc-finger</keyword>
<evidence type="ECO:0000256" key="9">
    <source>
        <dbReference type="ARBA" id="ARBA00061004"/>
    </source>
</evidence>
<comment type="cofactor">
    <cofactor evidence="11">
        <name>Zn(2+)</name>
        <dbReference type="ChEBI" id="CHEBI:29105"/>
    </cofactor>
    <text evidence="11">Binds 2 Zn(2+) ions per monomer.</text>
</comment>
<dbReference type="CDD" id="cd10719">
    <property type="entry name" value="DnaJ_zf"/>
    <property type="match status" value="1"/>
</dbReference>
<evidence type="ECO:0000256" key="8">
    <source>
        <dbReference type="ARBA" id="ARBA00023186"/>
    </source>
</evidence>
<dbReference type="InterPro" id="IPR002939">
    <property type="entry name" value="DnaJ_C"/>
</dbReference>
<comment type="domain">
    <text evidence="11">The J domain is necessary and sufficient to stimulate DnaK ATPase activity. Zinc center 1 plays an important role in the autonomous, DnaK-independent chaperone activity of DnaJ. Zinc center 2 is essential for interaction with DnaK and for DnaJ activity.</text>
</comment>
<dbReference type="NCBIfam" id="NF010871">
    <property type="entry name" value="PRK14278.1"/>
    <property type="match status" value="1"/>
</dbReference>
<comment type="subcellular location">
    <subcellularLocation>
        <location evidence="11">Cytoplasm</location>
    </subcellularLocation>
</comment>
<dbReference type="SMART" id="SM00271">
    <property type="entry name" value="DnaJ"/>
    <property type="match status" value="1"/>
</dbReference>
<dbReference type="GO" id="GO:0005524">
    <property type="term" value="F:ATP binding"/>
    <property type="evidence" value="ECO:0007669"/>
    <property type="project" value="InterPro"/>
</dbReference>
<proteinExistence type="inferred from homology"/>
<dbReference type="Gene3D" id="2.10.230.10">
    <property type="entry name" value="Heat shock protein DnaJ, cysteine-rich domain"/>
    <property type="match status" value="1"/>
</dbReference>
<reference evidence="15 16" key="1">
    <citation type="submission" date="2019-03" db="EMBL/GenBank/DDBJ databases">
        <title>Genomic Encyclopedia of Archaeal and Bacterial Type Strains, Phase II (KMG-II): from individual species to whole genera.</title>
        <authorList>
            <person name="Goeker M."/>
        </authorList>
    </citation>
    <scope>NUCLEOTIDE SEQUENCE [LARGE SCALE GENOMIC DNA]</scope>
    <source>
        <strain evidence="15 16">DSM 45499</strain>
    </source>
</reference>
<dbReference type="InterPro" id="IPR008971">
    <property type="entry name" value="HSP40/DnaJ_pept-bd"/>
</dbReference>
<name>A0A4R7VXB6_9PSEU</name>
<evidence type="ECO:0000256" key="3">
    <source>
        <dbReference type="ARBA" id="ARBA00022723"/>
    </source>
</evidence>
<feature type="domain" description="J" evidence="13">
    <location>
        <begin position="19"/>
        <end position="83"/>
    </location>
</feature>
<feature type="binding site" evidence="11">
    <location>
        <position position="201"/>
    </location>
    <ligand>
        <name>Zn(2+)</name>
        <dbReference type="ChEBI" id="CHEBI:29105"/>
        <label>2</label>
    </ligand>
</feature>
<feature type="domain" description="CR-type" evidence="14">
    <location>
        <begin position="145"/>
        <end position="227"/>
    </location>
</feature>
<evidence type="ECO:0000256" key="5">
    <source>
        <dbReference type="ARBA" id="ARBA00022771"/>
    </source>
</evidence>
<keyword evidence="3 11" id="KW-0479">Metal-binding</keyword>
<organism evidence="15 16">
    <name type="scientific">Actinophytocola oryzae</name>
    <dbReference type="NCBI Taxonomy" id="502181"/>
    <lineage>
        <taxon>Bacteria</taxon>
        <taxon>Bacillati</taxon>
        <taxon>Actinomycetota</taxon>
        <taxon>Actinomycetes</taxon>
        <taxon>Pseudonocardiales</taxon>
        <taxon>Pseudonocardiaceae</taxon>
    </lineage>
</organism>
<keyword evidence="16" id="KW-1185">Reference proteome</keyword>
<feature type="binding site" evidence="11">
    <location>
        <position position="175"/>
    </location>
    <ligand>
        <name>Zn(2+)</name>
        <dbReference type="ChEBI" id="CHEBI:29105"/>
        <label>2</label>
    </ligand>
</feature>
<dbReference type="SUPFAM" id="SSF46565">
    <property type="entry name" value="Chaperone J-domain"/>
    <property type="match status" value="1"/>
</dbReference>
<feature type="repeat" description="CXXCXGXG motif" evidence="11">
    <location>
        <begin position="215"/>
        <end position="222"/>
    </location>
</feature>
<feature type="binding site" evidence="11">
    <location>
        <position position="215"/>
    </location>
    <ligand>
        <name>Zn(2+)</name>
        <dbReference type="ChEBI" id="CHEBI:29105"/>
        <label>1</label>
    </ligand>
</feature>
<keyword evidence="6 11" id="KW-0862">Zinc</keyword>
<evidence type="ECO:0000313" key="16">
    <source>
        <dbReference type="Proteomes" id="UP000294927"/>
    </source>
</evidence>
<evidence type="ECO:0000259" key="14">
    <source>
        <dbReference type="PROSITE" id="PS51188"/>
    </source>
</evidence>
<dbReference type="GO" id="GO:0051082">
    <property type="term" value="F:unfolded protein binding"/>
    <property type="evidence" value="ECO:0007669"/>
    <property type="project" value="UniProtKB-UniRule"/>
</dbReference>
<feature type="repeat" description="CXXCXGXG motif" evidence="11">
    <location>
        <begin position="175"/>
        <end position="182"/>
    </location>
</feature>
<comment type="similarity">
    <text evidence="9 11">Belongs to the DnaJ family.</text>
</comment>
<dbReference type="SUPFAM" id="SSF49493">
    <property type="entry name" value="HSP40/DnaJ peptide-binding domain"/>
    <property type="match status" value="2"/>
</dbReference>
<comment type="subunit">
    <text evidence="11">Homodimer.</text>
</comment>
<dbReference type="CDD" id="cd06257">
    <property type="entry name" value="DnaJ"/>
    <property type="match status" value="1"/>
</dbReference>
<dbReference type="InterPro" id="IPR001305">
    <property type="entry name" value="HSP_DnaJ_Cys-rich_dom"/>
</dbReference>
<evidence type="ECO:0000256" key="1">
    <source>
        <dbReference type="ARBA" id="ARBA00022490"/>
    </source>
</evidence>
<dbReference type="AlphaFoldDB" id="A0A4R7VXB6"/>
<dbReference type="GO" id="GO:0008270">
    <property type="term" value="F:zinc ion binding"/>
    <property type="evidence" value="ECO:0007669"/>
    <property type="project" value="UniProtKB-UniRule"/>
</dbReference>
<evidence type="ECO:0000256" key="2">
    <source>
        <dbReference type="ARBA" id="ARBA00022705"/>
    </source>
</evidence>
<accession>A0A4R7VXB6</accession>
<dbReference type="PROSITE" id="PS51188">
    <property type="entry name" value="ZF_CR"/>
    <property type="match status" value="1"/>
</dbReference>
<dbReference type="InterPro" id="IPR001623">
    <property type="entry name" value="DnaJ_domain"/>
</dbReference>
<feature type="binding site" evidence="11">
    <location>
        <position position="158"/>
    </location>
    <ligand>
        <name>Zn(2+)</name>
        <dbReference type="ChEBI" id="CHEBI:29105"/>
        <label>1</label>
    </ligand>
</feature>
<dbReference type="GO" id="GO:0006260">
    <property type="term" value="P:DNA replication"/>
    <property type="evidence" value="ECO:0007669"/>
    <property type="project" value="UniProtKB-KW"/>
</dbReference>
<dbReference type="FunFam" id="2.10.230.10:FF:000002">
    <property type="entry name" value="Molecular chaperone DnaJ"/>
    <property type="match status" value="1"/>
</dbReference>
<dbReference type="Pfam" id="PF00226">
    <property type="entry name" value="DnaJ"/>
    <property type="match status" value="1"/>
</dbReference>
<dbReference type="GO" id="GO:0009408">
    <property type="term" value="P:response to heat"/>
    <property type="evidence" value="ECO:0007669"/>
    <property type="project" value="InterPro"/>
</dbReference>
<keyword evidence="7 11" id="KW-0346">Stress response</keyword>
<dbReference type="InterPro" id="IPR036869">
    <property type="entry name" value="J_dom_sf"/>
</dbReference>